<name>A0ACB8V1W0_9EURO</name>
<gene>
    <name evidence="1" type="ORF">LOY88_002503</name>
</gene>
<proteinExistence type="predicted"/>
<organism evidence="1">
    <name type="scientific">Ophidiomyces ophidiicola</name>
    <dbReference type="NCBI Taxonomy" id="1387563"/>
    <lineage>
        <taxon>Eukaryota</taxon>
        <taxon>Fungi</taxon>
        <taxon>Dikarya</taxon>
        <taxon>Ascomycota</taxon>
        <taxon>Pezizomycotina</taxon>
        <taxon>Eurotiomycetes</taxon>
        <taxon>Eurotiomycetidae</taxon>
        <taxon>Onygenales</taxon>
        <taxon>Onygenaceae</taxon>
        <taxon>Ophidiomyces</taxon>
    </lineage>
</organism>
<sequence>MQLVDDQKLISRDLAPLIWIHSEDSYKPSDIGAQIANTIPQVNFQAIPGISLPLTLNDLDALNSKGSTDVFLTSKEGIRALPPWFKGVRPNRDGKTEGAISCAIVVTEREAGILDAFYFYFYAYNRGNTVFGVEFGNHVGDWEHNMIRFKDGKPQGIWYSQHASGQAFTWNAVSKRSERPIGFSANGSHAVYATEGSHDHTIPGTNIPIGILIDECDEGNLWDPTLSAFTYMYDRATQKFKAFDTVTPVNWLNFDGLWGDKQLPDSTEGQINLFGQRKYTSGPNGPKFKGLDRNDICPPHVKLCRLREKLIPEEDEERELRRIFQIPDEAALGA</sequence>
<comment type="caution">
    <text evidence="1">The sequence shown here is derived from an EMBL/GenBank/DDBJ whole genome shotgun (WGS) entry which is preliminary data.</text>
</comment>
<protein>
    <submittedName>
        <fullName evidence="1">Uncharacterized protein</fullName>
    </submittedName>
</protein>
<reference evidence="1" key="1">
    <citation type="journal article" date="2022" name="bioRxiv">
        <title>Population genetic analysis of Ophidiomyces ophidiicola, the causative agent of snake fungal disease, indicates recent introductions to the USA.</title>
        <authorList>
            <person name="Ladner J.T."/>
            <person name="Palmer J.M."/>
            <person name="Ettinger C.L."/>
            <person name="Stajich J.E."/>
            <person name="Farrell T.M."/>
            <person name="Glorioso B.M."/>
            <person name="Lawson B."/>
            <person name="Price S.J."/>
            <person name="Stengle A.G."/>
            <person name="Grear D.A."/>
            <person name="Lorch J.M."/>
        </authorList>
    </citation>
    <scope>NUCLEOTIDE SEQUENCE</scope>
    <source>
        <strain evidence="1">NWHC 24266-5</strain>
    </source>
</reference>
<accession>A0ACB8V1W0</accession>
<dbReference type="EMBL" id="JALBCA010000030">
    <property type="protein sequence ID" value="KAI2388520.1"/>
    <property type="molecule type" value="Genomic_DNA"/>
</dbReference>
<evidence type="ECO:0000313" key="1">
    <source>
        <dbReference type="EMBL" id="KAI2388520.1"/>
    </source>
</evidence>